<proteinExistence type="predicted"/>
<reference evidence="1 2" key="1">
    <citation type="submission" date="2021-03" db="EMBL/GenBank/DDBJ databases">
        <title>Identification of novel Bacillus strains.</title>
        <authorList>
            <person name="Xiao Z."/>
            <person name="Li Y."/>
            <person name="Shen J."/>
        </authorList>
    </citation>
    <scope>NUCLEOTIDE SEQUENCE [LARGE SCALE GENOMIC DNA]</scope>
    <source>
        <strain evidence="1 2">SY8</strain>
    </source>
</reference>
<protein>
    <submittedName>
        <fullName evidence="1">Uncharacterized protein</fullName>
    </submittedName>
</protein>
<accession>A0ABS3NYU3</accession>
<dbReference type="Proteomes" id="UP000677611">
    <property type="component" value="Unassembled WGS sequence"/>
</dbReference>
<evidence type="ECO:0000313" key="2">
    <source>
        <dbReference type="Proteomes" id="UP000677611"/>
    </source>
</evidence>
<name>A0ABS3NYU3_9BACI</name>
<dbReference type="EMBL" id="JAGDQJ010000011">
    <property type="protein sequence ID" value="MBO1625711.1"/>
    <property type="molecule type" value="Genomic_DNA"/>
</dbReference>
<sequence>MQDIVVLLRGLLLLSRFLKIKKEVGKKQKFTYLKNLYSITKPILKIDEPFFSEIRCLFRTSFLLKTAGKSLSGQDNNSRGWRGDI</sequence>
<gene>
    <name evidence="1" type="ORF">J4P90_10735</name>
</gene>
<keyword evidence="2" id="KW-1185">Reference proteome</keyword>
<dbReference type="RefSeq" id="WP_208017614.1">
    <property type="nucleotide sequence ID" value="NZ_JAGDQJ010000011.1"/>
</dbReference>
<organism evidence="1 2">
    <name type="scientific">Bacillus arachidis</name>
    <dbReference type="NCBI Taxonomy" id="2819290"/>
    <lineage>
        <taxon>Bacteria</taxon>
        <taxon>Bacillati</taxon>
        <taxon>Bacillota</taxon>
        <taxon>Bacilli</taxon>
        <taxon>Bacillales</taxon>
        <taxon>Bacillaceae</taxon>
        <taxon>Bacillus</taxon>
    </lineage>
</organism>
<comment type="caution">
    <text evidence="1">The sequence shown here is derived from an EMBL/GenBank/DDBJ whole genome shotgun (WGS) entry which is preliminary data.</text>
</comment>
<evidence type="ECO:0000313" key="1">
    <source>
        <dbReference type="EMBL" id="MBO1625711.1"/>
    </source>
</evidence>